<keyword evidence="1" id="KW-1133">Transmembrane helix</keyword>
<feature type="domain" description="Rhodanese" evidence="2">
    <location>
        <begin position="50"/>
        <end position="141"/>
    </location>
</feature>
<dbReference type="Pfam" id="PF00581">
    <property type="entry name" value="Rhodanese"/>
    <property type="match status" value="1"/>
</dbReference>
<protein>
    <submittedName>
        <fullName evidence="3">Rhodanese-like domain-containing protein</fullName>
    </submittedName>
</protein>
<dbReference type="Proteomes" id="UP000501408">
    <property type="component" value="Chromosome 1"/>
</dbReference>
<dbReference type="EMBL" id="CP050266">
    <property type="protein sequence ID" value="QIR05057.1"/>
    <property type="molecule type" value="Genomic_DNA"/>
</dbReference>
<accession>A0ABX6K1H2</accession>
<dbReference type="PANTHER" id="PTHR43031:SF18">
    <property type="entry name" value="RHODANESE-RELATED SULFURTRANSFERASES"/>
    <property type="match status" value="1"/>
</dbReference>
<proteinExistence type="predicted"/>
<dbReference type="SMART" id="SM00450">
    <property type="entry name" value="RHOD"/>
    <property type="match status" value="1"/>
</dbReference>
<name>A0ABX6K1H2_SALCS</name>
<evidence type="ECO:0000313" key="3">
    <source>
        <dbReference type="EMBL" id="QIR05057.1"/>
    </source>
</evidence>
<dbReference type="CDD" id="cd00158">
    <property type="entry name" value="RHOD"/>
    <property type="match status" value="1"/>
</dbReference>
<dbReference type="Gene3D" id="3.40.250.10">
    <property type="entry name" value="Rhodanese-like domain"/>
    <property type="match status" value="1"/>
</dbReference>
<evidence type="ECO:0000259" key="2">
    <source>
        <dbReference type="PROSITE" id="PS50206"/>
    </source>
</evidence>
<dbReference type="RefSeq" id="WP_077455084.1">
    <property type="nucleotide sequence ID" value="NZ_CP050266.1"/>
</dbReference>
<evidence type="ECO:0000256" key="1">
    <source>
        <dbReference type="SAM" id="Phobius"/>
    </source>
</evidence>
<keyword evidence="1" id="KW-0812">Transmembrane</keyword>
<dbReference type="InterPro" id="IPR050229">
    <property type="entry name" value="GlpE_sulfurtransferase"/>
</dbReference>
<keyword evidence="1" id="KW-0472">Membrane</keyword>
<reference evidence="3 4" key="1">
    <citation type="submission" date="2020-03" db="EMBL/GenBank/DDBJ databases">
        <title>Genome mining reveals the biosynthetic pathways of PHA and ectoines of the halophilic strain Salinivibrio costicola M318 isolated from fermented shrimp paste.</title>
        <authorList>
            <person name="Doan T.V."/>
            <person name="Tran L.T."/>
            <person name="Trieu T.A."/>
            <person name="Nguyen Q.V."/>
            <person name="Quach T.N."/>
            <person name="Phi T.Q."/>
            <person name="Kumar S."/>
        </authorList>
    </citation>
    <scope>NUCLEOTIDE SEQUENCE [LARGE SCALE GENOMIC DNA]</scope>
    <source>
        <strain evidence="3 4">M318</strain>
    </source>
</reference>
<dbReference type="PANTHER" id="PTHR43031">
    <property type="entry name" value="FAD-DEPENDENT OXIDOREDUCTASE"/>
    <property type="match status" value="1"/>
</dbReference>
<dbReference type="SUPFAM" id="SSF52821">
    <property type="entry name" value="Rhodanese/Cell cycle control phosphatase"/>
    <property type="match status" value="1"/>
</dbReference>
<feature type="transmembrane region" description="Helical" evidence="1">
    <location>
        <begin position="12"/>
        <end position="30"/>
    </location>
</feature>
<organism evidence="3 4">
    <name type="scientific">Salinivibrio costicola</name>
    <name type="common">Vibrio costicola</name>
    <dbReference type="NCBI Taxonomy" id="51367"/>
    <lineage>
        <taxon>Bacteria</taxon>
        <taxon>Pseudomonadati</taxon>
        <taxon>Pseudomonadota</taxon>
        <taxon>Gammaproteobacteria</taxon>
        <taxon>Vibrionales</taxon>
        <taxon>Vibrionaceae</taxon>
        <taxon>Salinivibrio</taxon>
    </lineage>
</organism>
<sequence>MQEYIDFVSNNMLLTLAWVGLAAALLMSLIKQKTAAYKVVAPNQAAIITNRENGVFVDIRSRDEYRAGHITGAINLLPSEIKSNSLGELEKHKNDPIIVVCKTGQTAAESANQLVKAGFDTVYVLKDGLTSWNDANMPLVRAKSSKGKTKKKK</sequence>
<dbReference type="InterPro" id="IPR001763">
    <property type="entry name" value="Rhodanese-like_dom"/>
</dbReference>
<dbReference type="PROSITE" id="PS50206">
    <property type="entry name" value="RHODANESE_3"/>
    <property type="match status" value="1"/>
</dbReference>
<keyword evidence="4" id="KW-1185">Reference proteome</keyword>
<dbReference type="InterPro" id="IPR036873">
    <property type="entry name" value="Rhodanese-like_dom_sf"/>
</dbReference>
<evidence type="ECO:0000313" key="4">
    <source>
        <dbReference type="Proteomes" id="UP000501408"/>
    </source>
</evidence>
<gene>
    <name evidence="3" type="ORF">HBA18_00885</name>
</gene>